<organism evidence="2 3">
    <name type="scientific">Ladona fulva</name>
    <name type="common">Scarce chaser dragonfly</name>
    <name type="synonym">Libellula fulva</name>
    <dbReference type="NCBI Taxonomy" id="123851"/>
    <lineage>
        <taxon>Eukaryota</taxon>
        <taxon>Metazoa</taxon>
        <taxon>Ecdysozoa</taxon>
        <taxon>Arthropoda</taxon>
        <taxon>Hexapoda</taxon>
        <taxon>Insecta</taxon>
        <taxon>Pterygota</taxon>
        <taxon>Palaeoptera</taxon>
        <taxon>Odonata</taxon>
        <taxon>Epiprocta</taxon>
        <taxon>Anisoptera</taxon>
        <taxon>Libelluloidea</taxon>
        <taxon>Libellulidae</taxon>
        <taxon>Ladona</taxon>
    </lineage>
</organism>
<dbReference type="OrthoDB" id="4327074at2759"/>
<name>A0A8K0P7X5_LADFU</name>
<evidence type="ECO:0000313" key="3">
    <source>
        <dbReference type="Proteomes" id="UP000792457"/>
    </source>
</evidence>
<reference evidence="2" key="2">
    <citation type="submission" date="2017-10" db="EMBL/GenBank/DDBJ databases">
        <title>Ladona fulva Genome sequencing and assembly.</title>
        <authorList>
            <person name="Murali S."/>
            <person name="Richards S."/>
            <person name="Bandaranaike D."/>
            <person name="Bellair M."/>
            <person name="Blankenburg K."/>
            <person name="Chao H."/>
            <person name="Dinh H."/>
            <person name="Doddapaneni H."/>
            <person name="Dugan-Rocha S."/>
            <person name="Elkadiri S."/>
            <person name="Gnanaolivu R."/>
            <person name="Hernandez B."/>
            <person name="Skinner E."/>
            <person name="Javaid M."/>
            <person name="Lee S."/>
            <person name="Li M."/>
            <person name="Ming W."/>
            <person name="Munidasa M."/>
            <person name="Muniz J."/>
            <person name="Nguyen L."/>
            <person name="Hughes D."/>
            <person name="Osuji N."/>
            <person name="Pu L.-L."/>
            <person name="Puazo M."/>
            <person name="Qu C."/>
            <person name="Quiroz J."/>
            <person name="Raj R."/>
            <person name="Weissenberger G."/>
            <person name="Xin Y."/>
            <person name="Zou X."/>
            <person name="Han Y."/>
            <person name="Worley K."/>
            <person name="Muzny D."/>
            <person name="Gibbs R."/>
        </authorList>
    </citation>
    <scope>NUCLEOTIDE SEQUENCE</scope>
    <source>
        <strain evidence="2">Sampled in the wild</strain>
    </source>
</reference>
<evidence type="ECO:0000256" key="1">
    <source>
        <dbReference type="SAM" id="MobiDB-lite"/>
    </source>
</evidence>
<accession>A0A8K0P7X5</accession>
<dbReference type="AlphaFoldDB" id="A0A8K0P7X5"/>
<dbReference type="Proteomes" id="UP000792457">
    <property type="component" value="Unassembled WGS sequence"/>
</dbReference>
<comment type="caution">
    <text evidence="2">The sequence shown here is derived from an EMBL/GenBank/DDBJ whole genome shotgun (WGS) entry which is preliminary data.</text>
</comment>
<gene>
    <name evidence="2" type="ORF">J437_LFUL014774</name>
</gene>
<evidence type="ECO:0000313" key="2">
    <source>
        <dbReference type="EMBL" id="KAG8234049.1"/>
    </source>
</evidence>
<protein>
    <submittedName>
        <fullName evidence="2">Uncharacterized protein</fullName>
    </submittedName>
</protein>
<feature type="compositionally biased region" description="Low complexity" evidence="1">
    <location>
        <begin position="8"/>
        <end position="23"/>
    </location>
</feature>
<reference evidence="2" key="1">
    <citation type="submission" date="2013-04" db="EMBL/GenBank/DDBJ databases">
        <authorList>
            <person name="Qu J."/>
            <person name="Murali S.C."/>
            <person name="Bandaranaike D."/>
            <person name="Bellair M."/>
            <person name="Blankenburg K."/>
            <person name="Chao H."/>
            <person name="Dinh H."/>
            <person name="Doddapaneni H."/>
            <person name="Downs B."/>
            <person name="Dugan-Rocha S."/>
            <person name="Elkadiri S."/>
            <person name="Gnanaolivu R.D."/>
            <person name="Hernandez B."/>
            <person name="Javaid M."/>
            <person name="Jayaseelan J.C."/>
            <person name="Lee S."/>
            <person name="Li M."/>
            <person name="Ming W."/>
            <person name="Munidasa M."/>
            <person name="Muniz J."/>
            <person name="Nguyen L."/>
            <person name="Ongeri F."/>
            <person name="Osuji N."/>
            <person name="Pu L.-L."/>
            <person name="Puazo M."/>
            <person name="Qu C."/>
            <person name="Quiroz J."/>
            <person name="Raj R."/>
            <person name="Weissenberger G."/>
            <person name="Xin Y."/>
            <person name="Zou X."/>
            <person name="Han Y."/>
            <person name="Richards S."/>
            <person name="Worley K."/>
            <person name="Muzny D."/>
            <person name="Gibbs R."/>
        </authorList>
    </citation>
    <scope>NUCLEOTIDE SEQUENCE</scope>
    <source>
        <strain evidence="2">Sampled in the wild</strain>
    </source>
</reference>
<feature type="region of interest" description="Disordered" evidence="1">
    <location>
        <begin position="1"/>
        <end position="23"/>
    </location>
</feature>
<keyword evidence="3" id="KW-1185">Reference proteome</keyword>
<dbReference type="EMBL" id="KZ308767">
    <property type="protein sequence ID" value="KAG8234049.1"/>
    <property type="molecule type" value="Genomic_DNA"/>
</dbReference>
<sequence>MFVHPLETTAPTPAHSTSSTSATNVEEMLQYSVIDTERVVTPEELRLFPKAIARKSRGSKRLGKTKILTDTPTPNAARPLEDGDTLVMRKVWVHIYNSGKRAEQLSE</sequence>
<proteinExistence type="predicted"/>